<protein>
    <recommendedName>
        <fullName evidence="3">Type II toxin-antitoxin system RelE/ParE family toxin</fullName>
    </recommendedName>
</protein>
<dbReference type="Proteomes" id="UP001156641">
    <property type="component" value="Unassembled WGS sequence"/>
</dbReference>
<keyword evidence="2" id="KW-1185">Reference proteome</keyword>
<comment type="caution">
    <text evidence="1">The sequence shown here is derived from an EMBL/GenBank/DDBJ whole genome shotgun (WGS) entry which is preliminary data.</text>
</comment>
<name>A0ABQ6A3E0_9PROT</name>
<gene>
    <name evidence="1" type="ORF">GCM10010909_00940</name>
</gene>
<evidence type="ECO:0000313" key="1">
    <source>
        <dbReference type="EMBL" id="GLR65416.1"/>
    </source>
</evidence>
<organism evidence="1 2">
    <name type="scientific">Acidocella aquatica</name>
    <dbReference type="NCBI Taxonomy" id="1922313"/>
    <lineage>
        <taxon>Bacteria</taxon>
        <taxon>Pseudomonadati</taxon>
        <taxon>Pseudomonadota</taxon>
        <taxon>Alphaproteobacteria</taxon>
        <taxon>Acetobacterales</taxon>
        <taxon>Acidocellaceae</taxon>
        <taxon>Acidocella</taxon>
    </lineage>
</organism>
<evidence type="ECO:0008006" key="3">
    <source>
        <dbReference type="Google" id="ProtNLM"/>
    </source>
</evidence>
<proteinExistence type="predicted"/>
<reference evidence="2" key="1">
    <citation type="journal article" date="2019" name="Int. J. Syst. Evol. Microbiol.">
        <title>The Global Catalogue of Microorganisms (GCM) 10K type strain sequencing project: providing services to taxonomists for standard genome sequencing and annotation.</title>
        <authorList>
            <consortium name="The Broad Institute Genomics Platform"/>
            <consortium name="The Broad Institute Genome Sequencing Center for Infectious Disease"/>
            <person name="Wu L."/>
            <person name="Ma J."/>
        </authorList>
    </citation>
    <scope>NUCLEOTIDE SEQUENCE [LARGE SCALE GENOMIC DNA]</scope>
    <source>
        <strain evidence="2">NBRC 112502</strain>
    </source>
</reference>
<evidence type="ECO:0000313" key="2">
    <source>
        <dbReference type="Proteomes" id="UP001156641"/>
    </source>
</evidence>
<dbReference type="RefSeq" id="WP_284255908.1">
    <property type="nucleotide sequence ID" value="NZ_BSOS01000004.1"/>
</dbReference>
<sequence>MPELKLTEDAERQFWSLELNYTLKGYDLALLRLFAAVDFAIEPANLSRHLFVPAPRPAPELATLGQRWMLHNRYRFAYSSEQPPMITAIIYANLDIMRHTNHLLPRV</sequence>
<accession>A0ABQ6A3E0</accession>
<dbReference type="EMBL" id="BSOS01000004">
    <property type="protein sequence ID" value="GLR65416.1"/>
    <property type="molecule type" value="Genomic_DNA"/>
</dbReference>